<sequence>MICQPWMLV</sequence>
<dbReference type="EMBL" id="GL382491">
    <property type="protein sequence ID" value="EGT46440.1"/>
    <property type="molecule type" value="Genomic_DNA"/>
</dbReference>
<accession>G0PNW6</accession>
<proteinExistence type="predicted"/>
<organism evidence="2">
    <name type="scientific">Caenorhabditis brenneri</name>
    <name type="common">Nematode worm</name>
    <dbReference type="NCBI Taxonomy" id="135651"/>
    <lineage>
        <taxon>Eukaryota</taxon>
        <taxon>Metazoa</taxon>
        <taxon>Ecdysozoa</taxon>
        <taxon>Nematoda</taxon>
        <taxon>Chromadorea</taxon>
        <taxon>Rhabditida</taxon>
        <taxon>Rhabditina</taxon>
        <taxon>Rhabditomorpha</taxon>
        <taxon>Rhabditoidea</taxon>
        <taxon>Rhabditidae</taxon>
        <taxon>Peloderinae</taxon>
        <taxon>Caenorhabditis</taxon>
    </lineage>
</organism>
<protein>
    <submittedName>
        <fullName evidence="1">Uncharacterized protein</fullName>
    </submittedName>
</protein>
<keyword evidence="2" id="KW-1185">Reference proteome</keyword>
<evidence type="ECO:0000313" key="1">
    <source>
        <dbReference type="EMBL" id="EGT46440.1"/>
    </source>
</evidence>
<dbReference type="Proteomes" id="UP000008068">
    <property type="component" value="Unassembled WGS sequence"/>
</dbReference>
<reference evidence="2" key="1">
    <citation type="submission" date="2011-07" db="EMBL/GenBank/DDBJ databases">
        <authorList>
            <consortium name="Caenorhabditis brenneri Sequencing and Analysis Consortium"/>
            <person name="Wilson R.K."/>
        </authorList>
    </citation>
    <scope>NUCLEOTIDE SEQUENCE [LARGE SCALE GENOMIC DNA]</scope>
    <source>
        <strain evidence="2">PB2801</strain>
    </source>
</reference>
<gene>
    <name evidence="1" type="ORF">CAEBREN_20560</name>
</gene>
<name>G0PNW6_CAEBE</name>
<dbReference type="InParanoid" id="G0PNW6"/>
<evidence type="ECO:0000313" key="2">
    <source>
        <dbReference type="Proteomes" id="UP000008068"/>
    </source>
</evidence>